<feature type="region of interest" description="Disordered" evidence="1">
    <location>
        <begin position="1198"/>
        <end position="1226"/>
    </location>
</feature>
<proteinExistence type="predicted"/>
<feature type="compositionally biased region" description="Polar residues" evidence="1">
    <location>
        <begin position="1209"/>
        <end position="1219"/>
    </location>
</feature>
<dbReference type="EMBL" id="CACVKT020000732">
    <property type="protein sequence ID" value="CAC5362142.1"/>
    <property type="molecule type" value="Genomic_DNA"/>
</dbReference>
<dbReference type="Proteomes" id="UP000507470">
    <property type="component" value="Unassembled WGS sequence"/>
</dbReference>
<protein>
    <submittedName>
        <fullName evidence="2">Uncharacterized protein</fullName>
    </submittedName>
</protein>
<accession>A0A6J8A602</accession>
<feature type="compositionally biased region" description="Basic and acidic residues" evidence="1">
    <location>
        <begin position="206"/>
        <end position="220"/>
    </location>
</feature>
<evidence type="ECO:0000256" key="1">
    <source>
        <dbReference type="SAM" id="MobiDB-lite"/>
    </source>
</evidence>
<feature type="compositionally biased region" description="Basic and acidic residues" evidence="1">
    <location>
        <begin position="1097"/>
        <end position="1106"/>
    </location>
</feature>
<name>A0A6J8A602_MYTCO</name>
<feature type="region of interest" description="Disordered" evidence="1">
    <location>
        <begin position="1259"/>
        <end position="1287"/>
    </location>
</feature>
<feature type="region of interest" description="Disordered" evidence="1">
    <location>
        <begin position="1093"/>
        <end position="1113"/>
    </location>
</feature>
<feature type="compositionally biased region" description="Basic and acidic residues" evidence="1">
    <location>
        <begin position="917"/>
        <end position="939"/>
    </location>
</feature>
<feature type="region of interest" description="Disordered" evidence="1">
    <location>
        <begin position="546"/>
        <end position="600"/>
    </location>
</feature>
<feature type="region of interest" description="Disordered" evidence="1">
    <location>
        <begin position="917"/>
        <end position="947"/>
    </location>
</feature>
<feature type="compositionally biased region" description="Low complexity" evidence="1">
    <location>
        <begin position="582"/>
        <end position="595"/>
    </location>
</feature>
<feature type="region of interest" description="Disordered" evidence="1">
    <location>
        <begin position="126"/>
        <end position="165"/>
    </location>
</feature>
<reference evidence="2 3" key="1">
    <citation type="submission" date="2020-06" db="EMBL/GenBank/DDBJ databases">
        <authorList>
            <person name="Li R."/>
            <person name="Bekaert M."/>
        </authorList>
    </citation>
    <scope>NUCLEOTIDE SEQUENCE [LARGE SCALE GENOMIC DNA]</scope>
    <source>
        <strain evidence="3">wild</strain>
    </source>
</reference>
<evidence type="ECO:0000313" key="3">
    <source>
        <dbReference type="Proteomes" id="UP000507470"/>
    </source>
</evidence>
<sequence>MTITKRRKKLLLCWGSVSAQSPVPVSPRPDSPDEFPIVESPRPGSPIEFGIKLAKRPSLWSRIRKYISDRIPTMIRIRIRHPCRRRNHGSHENVRDIDIGIKSFHLSTWKRSILPVPSLSIISEKFDEKSGSSNSKSQTKREDTGTCSSEITLETDTYSNSSPVPSEKFSIISLHPEKHSSCNVIHEARSNTSDFTSGSSSNETVPSHKEQTLLRKESTSRQKPKIISVKSVDLSDSSSQKSNESSNGEMERMKRLRNRVAAKNKIEVLPQKVEKSNSPKKDKLAASRKEKSTAITNEEKTVAKNIGERKLQDDNKNSGKQNHRSSTEKEEKSTNSNACSEESDNSKEGSDKKEKQVKSEARKKVAFNEESIDTRSSGQRSEQYKELYKAERIINTEKIHPAISKRSYKLKCEKNFNLRASTPSDEFGKEKGVKKIKPFKKEVIDSMYVQEAGIIKLGEQQLQPAWGTTTTLAVKPIEDRPIMTVGPAQAAHTRKVSVQPSRTSIDKQPKVAETPWSTAEKFEDSMINVKDKKKLKKEKVTRLNVLKSDGDESDGKRPSPIGRENKEQGQRKKKHAKYTMPNNSDNSSNDNLSENQNDDFDLDELRRAAKSLVTESTSKALGFVEGVEWDKKGSKEGSKYQSNLSKITEEKEKDKKTKILRKIYDEVNVDHKPPLPAEKVKERSPWCDTRVIKPVYEYETTDDESDVEEMPKTTKNNTVIIPKPRVKPDTQTNVRECKLDKEKPSSSVALDDYSIHTEESTNLEEYSTADFINDLDTCLGDFKPSKQREITKSKSAAPRLKETTLAPNPFPISKNNLPVVCPPKTEKPKYRRRIQLQNPLLAGVEDHPAIQIISAPEELGKLKEVRNRNEPTPEIFLRTGKKETRKVDDTMPLTNYQRPIGKLQAKGRDSSMVDVKFFTEQRDPRANDRTDPKDSRDTSSQDCLYPMPDNMPDDLTPLQKQNYSKMQCTFKARDKNLPDAKFWTDLAKGNLPEQDRGSFEVERLKERKCEFSPWPIAPIGLGGNDAYRVGITDSEAELNKLFFSKVATKPQFYQKSEQKHQVSNSYPLDDIPSSDIYKTTPKENLDFFRNVATDPNFHNEGKEKPKPYIPKTPTRNILLDEDHVINTKENLDFFRRISKDPEFFKKKNESEKIDLPRSYFNEPPLGVDEELPGRHHSKEKENLDFFLHVSRNASAFYSEPGNPYEEETVNPSTTSSYQPQRGFIPDDPKNYVDEETAENNLKFFRNLAKDRDFLQIENKKASRKSGKKRRKQISFVENGNDNGNSNFQISKEKAEENLNFFREMSQSAKQGFTRYE</sequence>
<feature type="compositionally biased region" description="Basic and acidic residues" evidence="1">
    <location>
        <begin position="548"/>
        <end position="570"/>
    </location>
</feature>
<feature type="region of interest" description="Disordered" evidence="1">
    <location>
        <begin position="487"/>
        <end position="516"/>
    </location>
</feature>
<feature type="compositionally biased region" description="Basic and acidic residues" evidence="1">
    <location>
        <begin position="272"/>
        <end position="317"/>
    </location>
</feature>
<evidence type="ECO:0000313" key="2">
    <source>
        <dbReference type="EMBL" id="CAC5362142.1"/>
    </source>
</evidence>
<feature type="region of interest" description="Disordered" evidence="1">
    <location>
        <begin position="632"/>
        <end position="652"/>
    </location>
</feature>
<organism evidence="2 3">
    <name type="scientific">Mytilus coruscus</name>
    <name type="common">Sea mussel</name>
    <dbReference type="NCBI Taxonomy" id="42192"/>
    <lineage>
        <taxon>Eukaryota</taxon>
        <taxon>Metazoa</taxon>
        <taxon>Spiralia</taxon>
        <taxon>Lophotrochozoa</taxon>
        <taxon>Mollusca</taxon>
        <taxon>Bivalvia</taxon>
        <taxon>Autobranchia</taxon>
        <taxon>Pteriomorphia</taxon>
        <taxon>Mytilida</taxon>
        <taxon>Mytiloidea</taxon>
        <taxon>Mytilidae</taxon>
        <taxon>Mytilinae</taxon>
        <taxon>Mytilus</taxon>
    </lineage>
</organism>
<feature type="compositionally biased region" description="Polar residues" evidence="1">
    <location>
        <begin position="145"/>
        <end position="164"/>
    </location>
</feature>
<feature type="compositionally biased region" description="Basic residues" evidence="1">
    <location>
        <begin position="1261"/>
        <end position="1272"/>
    </location>
</feature>
<feature type="compositionally biased region" description="Low complexity" evidence="1">
    <location>
        <begin position="191"/>
        <end position="202"/>
    </location>
</feature>
<feature type="compositionally biased region" description="Polar residues" evidence="1">
    <location>
        <begin position="1275"/>
        <end position="1287"/>
    </location>
</feature>
<feature type="region of interest" description="Disordered" evidence="1">
    <location>
        <begin position="191"/>
        <end position="362"/>
    </location>
</feature>
<keyword evidence="3" id="KW-1185">Reference proteome</keyword>
<gene>
    <name evidence="2" type="ORF">MCOR_4004</name>
</gene>
<feature type="compositionally biased region" description="Basic and acidic residues" evidence="1">
    <location>
        <begin position="344"/>
        <end position="362"/>
    </location>
</feature>
<feature type="region of interest" description="Disordered" evidence="1">
    <location>
        <begin position="700"/>
        <end position="733"/>
    </location>
</feature>
<feature type="compositionally biased region" description="Low complexity" evidence="1">
    <location>
        <begin position="228"/>
        <end position="247"/>
    </location>
</feature>
<dbReference type="OrthoDB" id="6174012at2759"/>